<proteinExistence type="inferred from homology"/>
<keyword evidence="10" id="KW-0812">Transmembrane</keyword>
<comment type="subcellular location">
    <subcellularLocation>
        <location evidence="1">Cell membrane</location>
        <topology evidence="1">Multi-pass membrane protein</topology>
    </subcellularLocation>
</comment>
<evidence type="ECO:0000256" key="4">
    <source>
        <dbReference type="ARBA" id="ARBA00022448"/>
    </source>
</evidence>
<keyword evidence="5" id="KW-1003">Cell membrane</keyword>
<dbReference type="InterPro" id="IPR028053">
    <property type="entry name" value="Membr_insert_YidC_N"/>
</dbReference>
<evidence type="ECO:0000256" key="8">
    <source>
        <dbReference type="ARBA" id="ARBA00033245"/>
    </source>
</evidence>
<accession>A0A7V5NW29</accession>
<dbReference type="GO" id="GO:0005886">
    <property type="term" value="C:plasma membrane"/>
    <property type="evidence" value="ECO:0007669"/>
    <property type="project" value="UniProtKB-SubCell"/>
</dbReference>
<gene>
    <name evidence="12" type="ORF">ENK01_00155</name>
</gene>
<evidence type="ECO:0000256" key="9">
    <source>
        <dbReference type="ARBA" id="ARBA00033342"/>
    </source>
</evidence>
<reference evidence="12" key="1">
    <citation type="journal article" date="2020" name="mSystems">
        <title>Genome- and Community-Level Interaction Insights into Carbon Utilization and Element Cycling Functions of Hydrothermarchaeota in Hydrothermal Sediment.</title>
        <authorList>
            <person name="Zhou Z."/>
            <person name="Liu Y."/>
            <person name="Xu W."/>
            <person name="Pan J."/>
            <person name="Luo Z.H."/>
            <person name="Li M."/>
        </authorList>
    </citation>
    <scope>NUCLEOTIDE SEQUENCE [LARGE SCALE GENOMIC DNA]</scope>
    <source>
        <strain evidence="12">HyVt-538</strain>
    </source>
</reference>
<feature type="transmembrane region" description="Helical" evidence="10">
    <location>
        <begin position="7"/>
        <end position="25"/>
    </location>
</feature>
<feature type="non-terminal residue" evidence="12">
    <location>
        <position position="298"/>
    </location>
</feature>
<dbReference type="NCBIfam" id="TIGR03593">
    <property type="entry name" value="yidC_nterm"/>
    <property type="match status" value="1"/>
</dbReference>
<evidence type="ECO:0000256" key="10">
    <source>
        <dbReference type="SAM" id="Phobius"/>
    </source>
</evidence>
<keyword evidence="4" id="KW-0813">Transport</keyword>
<dbReference type="GO" id="GO:0015031">
    <property type="term" value="P:protein transport"/>
    <property type="evidence" value="ECO:0007669"/>
    <property type="project" value="UniProtKB-KW"/>
</dbReference>
<dbReference type="CDD" id="cd19961">
    <property type="entry name" value="EcYidC-like_peri"/>
    <property type="match status" value="1"/>
</dbReference>
<dbReference type="AlphaFoldDB" id="A0A7V5NW29"/>
<keyword evidence="10" id="KW-1133">Transmembrane helix</keyword>
<dbReference type="Pfam" id="PF14849">
    <property type="entry name" value="YidC_periplas"/>
    <property type="match status" value="1"/>
</dbReference>
<evidence type="ECO:0000256" key="7">
    <source>
        <dbReference type="ARBA" id="ARBA00023186"/>
    </source>
</evidence>
<organism evidence="12">
    <name type="scientific">Hellea balneolensis</name>
    <dbReference type="NCBI Taxonomy" id="287478"/>
    <lineage>
        <taxon>Bacteria</taxon>
        <taxon>Pseudomonadati</taxon>
        <taxon>Pseudomonadota</taxon>
        <taxon>Alphaproteobacteria</taxon>
        <taxon>Maricaulales</taxon>
        <taxon>Robiginitomaculaceae</taxon>
        <taxon>Hellea</taxon>
    </lineage>
</organism>
<name>A0A7V5NW29_9PROT</name>
<dbReference type="Gene3D" id="2.70.98.90">
    <property type="match status" value="1"/>
</dbReference>
<dbReference type="InterPro" id="IPR038221">
    <property type="entry name" value="YidC_periplasmic_sf"/>
</dbReference>
<keyword evidence="10" id="KW-0472">Membrane</keyword>
<dbReference type="GO" id="GO:0000162">
    <property type="term" value="P:L-tryptophan biosynthetic process"/>
    <property type="evidence" value="ECO:0007669"/>
    <property type="project" value="UniProtKB-KW"/>
</dbReference>
<dbReference type="GO" id="GO:0004640">
    <property type="term" value="F:phosphoribosylanthranilate isomerase activity"/>
    <property type="evidence" value="ECO:0007669"/>
    <property type="project" value="InterPro"/>
</dbReference>
<feature type="domain" description="Membrane insertase YidC N-terminal" evidence="11">
    <location>
        <begin position="67"/>
        <end position="297"/>
    </location>
</feature>
<evidence type="ECO:0000256" key="3">
    <source>
        <dbReference type="ARBA" id="ARBA00015325"/>
    </source>
</evidence>
<evidence type="ECO:0000256" key="2">
    <source>
        <dbReference type="ARBA" id="ARBA00010527"/>
    </source>
</evidence>
<comment type="caution">
    <text evidence="12">The sequence shown here is derived from an EMBL/GenBank/DDBJ whole genome shotgun (WGS) entry which is preliminary data.</text>
</comment>
<evidence type="ECO:0000256" key="6">
    <source>
        <dbReference type="ARBA" id="ARBA00022927"/>
    </source>
</evidence>
<protein>
    <recommendedName>
        <fullName evidence="3">Membrane protein insertase YidC</fullName>
    </recommendedName>
    <alternativeName>
        <fullName evidence="9">Foldase YidC</fullName>
    </alternativeName>
    <alternativeName>
        <fullName evidence="8">Membrane integrase YidC</fullName>
    </alternativeName>
</protein>
<keyword evidence="6" id="KW-0653">Protein transport</keyword>
<evidence type="ECO:0000313" key="12">
    <source>
        <dbReference type="EMBL" id="HHI88337.1"/>
    </source>
</evidence>
<evidence type="ECO:0000259" key="11">
    <source>
        <dbReference type="Pfam" id="PF14849"/>
    </source>
</evidence>
<keyword evidence="7" id="KW-0143">Chaperone</keyword>
<evidence type="ECO:0000256" key="1">
    <source>
        <dbReference type="ARBA" id="ARBA00004651"/>
    </source>
</evidence>
<comment type="similarity">
    <text evidence="2">Belongs to the OXA1/ALB3/YidC family. Type 1 subfamily.</text>
</comment>
<evidence type="ECO:0000256" key="5">
    <source>
        <dbReference type="ARBA" id="ARBA00022475"/>
    </source>
</evidence>
<dbReference type="Proteomes" id="UP000885806">
    <property type="component" value="Unassembled WGS sequence"/>
</dbReference>
<dbReference type="EMBL" id="DROP01000010">
    <property type="protein sequence ID" value="HHI88337.1"/>
    <property type="molecule type" value="Genomic_DNA"/>
</dbReference>
<sequence length="298" mass="33241">MDEQKRFVLAMVLSGLIMAGYYYFFAIPAQKQAERIAAEQAATQTQTEAPKVFEPKPRSELVAQNKRIQIDTPSLHGSFQTKGMRFDDIELKNYKKTIKKDSPNVTLLTPEGAEHGAEIFDNWIRQGGGTGLDTDWVVVNGDRLTPDSPVLLRYDGDGFTVERKISIDDKFLITLEDTLTNTSDRQISLVHKGASRQYGLPEELTNLYIIQEGPIAILDGVTQKIKYRSLASRKKKGKGGISETGTAGWVGLTDRYWLTAVIPEQGKQIKADLRMLNLDGRDVYEAAYSQEPLLLSPG</sequence>